<feature type="transmembrane region" description="Helical" evidence="1">
    <location>
        <begin position="141"/>
        <end position="158"/>
    </location>
</feature>
<dbReference type="SUPFAM" id="SSF54001">
    <property type="entry name" value="Cysteine proteinases"/>
    <property type="match status" value="1"/>
</dbReference>
<feature type="transmembrane region" description="Helical" evidence="1">
    <location>
        <begin position="35"/>
        <end position="53"/>
    </location>
</feature>
<feature type="transmembrane region" description="Helical" evidence="1">
    <location>
        <begin position="165"/>
        <end position="181"/>
    </location>
</feature>
<dbReference type="InterPro" id="IPR025403">
    <property type="entry name" value="TgpA-like_C"/>
</dbReference>
<dbReference type="Pfam" id="PF11992">
    <property type="entry name" value="TgpA_N"/>
    <property type="match status" value="1"/>
</dbReference>
<keyword evidence="1" id="KW-1133">Transmembrane helix</keyword>
<name>A0A1B1YDL5_THEST</name>
<feature type="transmembrane region" description="Helical" evidence="1">
    <location>
        <begin position="114"/>
        <end position="135"/>
    </location>
</feature>
<dbReference type="Gene3D" id="3.10.620.30">
    <property type="match status" value="1"/>
</dbReference>
<evidence type="ECO:0000313" key="4">
    <source>
        <dbReference type="Proteomes" id="UP000092971"/>
    </source>
</evidence>
<dbReference type="OrthoDB" id="9804872at2"/>
<dbReference type="InterPro" id="IPR052901">
    <property type="entry name" value="Bact_TGase-like"/>
</dbReference>
<evidence type="ECO:0000313" key="3">
    <source>
        <dbReference type="EMBL" id="ANW98850.1"/>
    </source>
</evidence>
<proteinExistence type="predicted"/>
<dbReference type="EMBL" id="CP014672">
    <property type="protein sequence ID" value="ANW98850.1"/>
    <property type="molecule type" value="Genomic_DNA"/>
</dbReference>
<feature type="transmembrane region" description="Helical" evidence="1">
    <location>
        <begin position="60"/>
        <end position="82"/>
    </location>
</feature>
<feature type="transmembrane region" description="Helical" evidence="1">
    <location>
        <begin position="698"/>
        <end position="720"/>
    </location>
</feature>
<evidence type="ECO:0000259" key="2">
    <source>
        <dbReference type="SMART" id="SM00460"/>
    </source>
</evidence>
<dbReference type="PANTHER" id="PTHR42736:SF1">
    <property type="entry name" value="PROTEIN-GLUTAMINE GAMMA-GLUTAMYLTRANSFERASE"/>
    <property type="match status" value="1"/>
</dbReference>
<accession>A0A1B1YDL5</accession>
<feature type="transmembrane region" description="Helical" evidence="1">
    <location>
        <begin position="201"/>
        <end position="221"/>
    </location>
</feature>
<keyword evidence="1" id="KW-0472">Membrane</keyword>
<reference evidence="3 4" key="1">
    <citation type="submission" date="2016-02" db="EMBL/GenBank/DDBJ databases">
        <title>Comparison of Clostridium stercorarium subspecies using comparative genomics and transcriptomics.</title>
        <authorList>
            <person name="Schellenberg J."/>
            <person name="Thallinger G."/>
            <person name="Levin D.B."/>
            <person name="Zhang X."/>
            <person name="Alvare G."/>
            <person name="Fristensky B."/>
            <person name="Sparling R."/>
        </authorList>
    </citation>
    <scope>NUCLEOTIDE SEQUENCE [LARGE SCALE GENOMIC DNA]</scope>
    <source>
        <strain evidence="3 4">DSM 2910</strain>
    </source>
</reference>
<organism evidence="3 4">
    <name type="scientific">Thermoclostridium stercorarium subsp. thermolacticum DSM 2910</name>
    <dbReference type="NCBI Taxonomy" id="1121336"/>
    <lineage>
        <taxon>Bacteria</taxon>
        <taxon>Bacillati</taxon>
        <taxon>Bacillota</taxon>
        <taxon>Clostridia</taxon>
        <taxon>Eubacteriales</taxon>
        <taxon>Oscillospiraceae</taxon>
        <taxon>Thermoclostridium</taxon>
    </lineage>
</organism>
<dbReference type="RefSeq" id="WP_015359172.1">
    <property type="nucleotide sequence ID" value="NZ_CP014672.1"/>
</dbReference>
<dbReference type="PANTHER" id="PTHR42736">
    <property type="entry name" value="PROTEIN-GLUTAMINE GAMMA-GLUTAMYLTRANSFERASE"/>
    <property type="match status" value="1"/>
</dbReference>
<protein>
    <submittedName>
        <fullName evidence="3">Transglutaminase</fullName>
    </submittedName>
</protein>
<dbReference type="InterPro" id="IPR002931">
    <property type="entry name" value="Transglutaminase-like"/>
</dbReference>
<keyword evidence="1" id="KW-0812">Transmembrane</keyword>
<gene>
    <name evidence="3" type="ORF">CSTERTH_07335</name>
</gene>
<dbReference type="InterPro" id="IPR021878">
    <property type="entry name" value="TgpA_N"/>
</dbReference>
<dbReference type="Pfam" id="PF13559">
    <property type="entry name" value="DUF4129"/>
    <property type="match status" value="1"/>
</dbReference>
<dbReference type="Proteomes" id="UP000092971">
    <property type="component" value="Chromosome"/>
</dbReference>
<dbReference type="SMART" id="SM00460">
    <property type="entry name" value="TGc"/>
    <property type="match status" value="1"/>
</dbReference>
<dbReference type="AlphaFoldDB" id="A0A1B1YDL5"/>
<dbReference type="InterPro" id="IPR038765">
    <property type="entry name" value="Papain-like_cys_pep_sf"/>
</dbReference>
<dbReference type="Pfam" id="PF01841">
    <property type="entry name" value="Transglut_core"/>
    <property type="match status" value="1"/>
</dbReference>
<feature type="domain" description="Transglutaminase-like" evidence="2">
    <location>
        <begin position="569"/>
        <end position="640"/>
    </location>
</feature>
<sequence length="831" mass="95491">MKKRYYDFLSLALTAVLYIFSVIRATIVPMHVPVGSWQLIFYAAGTVLFYSLISTKPGKAVFLTSAGLGACYAIFLVIRNGISNLSEIFAPAAVLINVIIQVGTGYYDNTVSDTFLMVALVLYSLIVGLPVYLFLVRKFRFYKAFIPGLAFFMVVWGLNRDVDRLSFFIFATVAVICYIKHVYLMNLKRSRINDETVRDEIFVYFIPVAVITVLLAFLIPVSPKPIEWPWLDRKIYNLWWDMQRKLTVDRYDEFSLSETGFGNPSRLGGPVYANDIPVLRVEAPTRVYLRGAVYDVYTGTGWEKSGRDGENLSEDRVYDHTELSYGWKATATDLGIVSSEEYDEFLLNLKLPLKRDTLPAEEYVEFLKTRTRPKVLAKLFPEEKVAVQHLQVRTKTLFTPLKLFVPITGLPDGAYNLNETPEGIFMSDRRLRGGSSYYFSYLQPAYGMKELENYFNLSRPGLYSDFIEYLKKFINENGEMDEQVMQQLSGMLETYKELESYSEKVYRIYTRLPDEIPERVIKLAENITRSCTTTYAKVKSLEKYLRENYNYTLTPSYPPEDRDFVDYFLFDGKEGYCSYFASALCVMTRAAGIPSRYVEGFLLPEKPPTERFYNVTNRNAHAWVEVYLEGVGWVTFEPTPPMANAQNYYVNLREATTGSEGYVPGIFEEYEEDTTVPNIVIPDEKTEVSDTPAMTGKIVLIAVFALVLLIFLANLLFIFFRGIILRLIPSRKKAQVLYRMIISYLSQAGSTIQPGQTAKEFATAVDRRYNFKSMNMSEMTELYYGVRFGLRDVDKETVKRIFSFASEVKKETGRSMYFAKKVLIRYILFKG</sequence>
<evidence type="ECO:0000256" key="1">
    <source>
        <dbReference type="SAM" id="Phobius"/>
    </source>
</evidence>